<dbReference type="Pfam" id="PF10109">
    <property type="entry name" value="Phage_TAC_7"/>
    <property type="match status" value="1"/>
</dbReference>
<keyword evidence="3" id="KW-1185">Reference proteome</keyword>
<feature type="compositionally biased region" description="Low complexity" evidence="1">
    <location>
        <begin position="1"/>
        <end position="22"/>
    </location>
</feature>
<dbReference type="RefSeq" id="WP_226288756.1">
    <property type="nucleotide sequence ID" value="NZ_JAUJSQ010000014.1"/>
</dbReference>
<reference evidence="2" key="1">
    <citation type="submission" date="2023-07" db="EMBL/GenBank/DDBJ databases">
        <title>A collection of bacterial strains from the Burkholderia cepacia Research Laboratory and Repository.</title>
        <authorList>
            <person name="Lipuma J."/>
            <person name="Spilker T."/>
            <person name="Caverly L."/>
        </authorList>
    </citation>
    <scope>NUCLEOTIDE SEQUENCE</scope>
    <source>
        <strain evidence="2">AU42020</strain>
    </source>
</reference>
<gene>
    <name evidence="2" type="ORF">QZM52_28370</name>
</gene>
<feature type="region of interest" description="Disordered" evidence="1">
    <location>
        <begin position="1"/>
        <end position="24"/>
    </location>
</feature>
<dbReference type="EMBL" id="JAUJSQ010000014">
    <property type="protein sequence ID" value="MDN7935193.1"/>
    <property type="molecule type" value="Genomic_DNA"/>
</dbReference>
<protein>
    <submittedName>
        <fullName evidence="2">Phage tail assembly protein</fullName>
    </submittedName>
</protein>
<evidence type="ECO:0000313" key="3">
    <source>
        <dbReference type="Proteomes" id="UP001171606"/>
    </source>
</evidence>
<organism evidence="2 3">
    <name type="scientific">Burkholderia metallica</name>
    <dbReference type="NCBI Taxonomy" id="488729"/>
    <lineage>
        <taxon>Bacteria</taxon>
        <taxon>Pseudomonadati</taxon>
        <taxon>Pseudomonadota</taxon>
        <taxon>Betaproteobacteria</taxon>
        <taxon>Burkholderiales</taxon>
        <taxon>Burkholderiaceae</taxon>
        <taxon>Burkholderia</taxon>
        <taxon>Burkholderia cepacia complex</taxon>
    </lineage>
</organism>
<sequence>MNDLNLTAAPTNPAAHAPGTGPEPFTRSVTIELVEPITVNGIEMTAITMRRPAVRDNIAAVKQGRAGNLLPAEEDLHLFASLTGLTPHDLLQLDMADFQQMQEEYANFLRRPSKTSGGQ</sequence>
<dbReference type="InterPro" id="IPR019289">
    <property type="entry name" value="Phage_tail_E/E"/>
</dbReference>
<comment type="caution">
    <text evidence="2">The sequence shown here is derived from an EMBL/GenBank/DDBJ whole genome shotgun (WGS) entry which is preliminary data.</text>
</comment>
<evidence type="ECO:0000313" key="2">
    <source>
        <dbReference type="EMBL" id="MDN7935193.1"/>
    </source>
</evidence>
<accession>A0ABT8PLC3</accession>
<name>A0ABT8PLC3_9BURK</name>
<proteinExistence type="predicted"/>
<dbReference type="Proteomes" id="UP001171606">
    <property type="component" value="Unassembled WGS sequence"/>
</dbReference>
<evidence type="ECO:0000256" key="1">
    <source>
        <dbReference type="SAM" id="MobiDB-lite"/>
    </source>
</evidence>